<reference evidence="2" key="1">
    <citation type="journal article" date="2015" name="Nature">
        <title>Complex archaea that bridge the gap between prokaryotes and eukaryotes.</title>
        <authorList>
            <person name="Spang A."/>
            <person name="Saw J.H."/>
            <person name="Jorgensen S.L."/>
            <person name="Zaremba-Niedzwiedzka K."/>
            <person name="Martijn J."/>
            <person name="Lind A.E."/>
            <person name="van Eijk R."/>
            <person name="Schleper C."/>
            <person name="Guy L."/>
            <person name="Ettema T.J."/>
        </authorList>
    </citation>
    <scope>NUCLEOTIDE SEQUENCE</scope>
</reference>
<accession>A0A0F9JEX4</accession>
<dbReference type="EMBL" id="LAZR01018138">
    <property type="protein sequence ID" value="KKL97557.1"/>
    <property type="molecule type" value="Genomic_DNA"/>
</dbReference>
<dbReference type="AlphaFoldDB" id="A0A0F9JEX4"/>
<feature type="region of interest" description="Disordered" evidence="1">
    <location>
        <begin position="236"/>
        <end position="260"/>
    </location>
</feature>
<protein>
    <recommendedName>
        <fullName evidence="3">Sialidase domain-containing protein</fullName>
    </recommendedName>
</protein>
<dbReference type="Gene3D" id="2.120.10.10">
    <property type="match status" value="1"/>
</dbReference>
<organism evidence="2">
    <name type="scientific">marine sediment metagenome</name>
    <dbReference type="NCBI Taxonomy" id="412755"/>
    <lineage>
        <taxon>unclassified sequences</taxon>
        <taxon>metagenomes</taxon>
        <taxon>ecological metagenomes</taxon>
    </lineage>
</organism>
<evidence type="ECO:0000256" key="1">
    <source>
        <dbReference type="SAM" id="MobiDB-lite"/>
    </source>
</evidence>
<gene>
    <name evidence="2" type="ORF">LCGC14_1833270</name>
</gene>
<dbReference type="SUPFAM" id="SSF110296">
    <property type="entry name" value="Oligoxyloglucan reducing end-specific cellobiohydrolase"/>
    <property type="match status" value="1"/>
</dbReference>
<evidence type="ECO:0000313" key="2">
    <source>
        <dbReference type="EMBL" id="KKL97557.1"/>
    </source>
</evidence>
<name>A0A0F9JEX4_9ZZZZ</name>
<sequence length="260" mass="27940">MQRYRIQGAFLTMAAAAVAGGVTMGQVHHEKTDGATRSASPWSRPVHISGRGAVGSPGGTHPLATDGKTVYATWFHGGKIYLRSSPDGGVTWGHAAAVTSGGTAMYPCSLEISPSALHLIWPDTRHGGLWEPYYKRSTDGGKTWSPAVRLSRGTDLFRMGTAVSGSSVHLVWFNKHVLEKVPAGDQTWTWTWGEVYYQRSTDDGVTWGKPIRLSVPDSSASRPSIVWKPPTMWAGNSPGRLLKDQPGSSATVRGAKVRGT</sequence>
<evidence type="ECO:0008006" key="3">
    <source>
        <dbReference type="Google" id="ProtNLM"/>
    </source>
</evidence>
<comment type="caution">
    <text evidence="2">The sequence shown here is derived from an EMBL/GenBank/DDBJ whole genome shotgun (WGS) entry which is preliminary data.</text>
</comment>
<dbReference type="CDD" id="cd15482">
    <property type="entry name" value="Sialidase_non-viral"/>
    <property type="match status" value="1"/>
</dbReference>
<proteinExistence type="predicted"/>